<evidence type="ECO:0000256" key="1">
    <source>
        <dbReference type="SAM" id="MobiDB-lite"/>
    </source>
</evidence>
<accession>A0A371Q619</accession>
<dbReference type="RefSeq" id="WP_128506370.1">
    <property type="nucleotide sequence ID" value="NZ_QUAC01000082.1"/>
</dbReference>
<dbReference type="EMBL" id="QUAC01000082">
    <property type="protein sequence ID" value="REK90156.1"/>
    <property type="molecule type" value="Genomic_DNA"/>
</dbReference>
<comment type="caution">
    <text evidence="2">The sequence shown here is derived from an EMBL/GenBank/DDBJ whole genome shotgun (WGS) entry which is preliminary data.</text>
</comment>
<proteinExistence type="predicted"/>
<feature type="region of interest" description="Disordered" evidence="1">
    <location>
        <begin position="212"/>
        <end position="236"/>
    </location>
</feature>
<sequence length="236" mass="23264">MTRSTAARAAAAPYADGSPPVVLLATVALVGVPGTPAREAMPHGGPDPAGWGLTVGAVTPGASCLAAVRMTPPLVDGLPYSAETMDPSGAAADTHLCVGGETSGTPWWAECADVLIGGAADCADAGAPHGVGPLLDRHPGALVAAVPHSAGGCVLGVRDGQALLAIPGRGRRMCARRRTAFASFVHGWLVAGRPLGALRSVVLGAPDTATGAPPLSVHLRHGRTGPGGERGTARGG</sequence>
<dbReference type="AlphaFoldDB" id="A0A371Q619"/>
<evidence type="ECO:0000313" key="3">
    <source>
        <dbReference type="Proteomes" id="UP000262477"/>
    </source>
</evidence>
<keyword evidence="3" id="KW-1185">Reference proteome</keyword>
<gene>
    <name evidence="2" type="ORF">DY245_11665</name>
</gene>
<dbReference type="OrthoDB" id="9792663at2"/>
<reference evidence="2 3" key="1">
    <citation type="submission" date="2018-08" db="EMBL/GenBank/DDBJ databases">
        <title>Streptomyces NEAU-D10 sp. nov., a novel Actinomycete isolated from soil.</title>
        <authorList>
            <person name="Jin L."/>
        </authorList>
    </citation>
    <scope>NUCLEOTIDE SEQUENCE [LARGE SCALE GENOMIC DNA]</scope>
    <source>
        <strain evidence="2 3">NEAU-D10</strain>
    </source>
</reference>
<protein>
    <submittedName>
        <fullName evidence="2">Uncharacterized protein</fullName>
    </submittedName>
</protein>
<organism evidence="2 3">
    <name type="scientific">Streptomyces inhibens</name>
    <dbReference type="NCBI Taxonomy" id="2293571"/>
    <lineage>
        <taxon>Bacteria</taxon>
        <taxon>Bacillati</taxon>
        <taxon>Actinomycetota</taxon>
        <taxon>Actinomycetes</taxon>
        <taxon>Kitasatosporales</taxon>
        <taxon>Streptomycetaceae</taxon>
        <taxon>Streptomyces</taxon>
    </lineage>
</organism>
<feature type="compositionally biased region" description="Gly residues" evidence="1">
    <location>
        <begin position="224"/>
        <end position="236"/>
    </location>
</feature>
<name>A0A371Q619_STRIH</name>
<dbReference type="Proteomes" id="UP000262477">
    <property type="component" value="Unassembled WGS sequence"/>
</dbReference>
<evidence type="ECO:0000313" key="2">
    <source>
        <dbReference type="EMBL" id="REK90156.1"/>
    </source>
</evidence>